<proteinExistence type="predicted"/>
<organism evidence="1 2">
    <name type="scientific">Cupriavidus basilensis</name>
    <dbReference type="NCBI Taxonomy" id="68895"/>
    <lineage>
        <taxon>Bacteria</taxon>
        <taxon>Pseudomonadati</taxon>
        <taxon>Pseudomonadota</taxon>
        <taxon>Betaproteobacteria</taxon>
        <taxon>Burkholderiales</taxon>
        <taxon>Burkholderiaceae</taxon>
        <taxon>Cupriavidus</taxon>
    </lineage>
</organism>
<dbReference type="EMBL" id="JARJLM010000484">
    <property type="protein sequence ID" value="MDF3837102.1"/>
    <property type="molecule type" value="Genomic_DNA"/>
</dbReference>
<keyword evidence="2" id="KW-1185">Reference proteome</keyword>
<accession>A0ABT6AXX7</accession>
<dbReference type="Proteomes" id="UP001216674">
    <property type="component" value="Unassembled WGS sequence"/>
</dbReference>
<evidence type="ECO:0000313" key="1">
    <source>
        <dbReference type="EMBL" id="MDF3837102.1"/>
    </source>
</evidence>
<comment type="caution">
    <text evidence="1">The sequence shown here is derived from an EMBL/GenBank/DDBJ whole genome shotgun (WGS) entry which is preliminary data.</text>
</comment>
<reference evidence="1 2" key="1">
    <citation type="submission" date="2023-03" db="EMBL/GenBank/DDBJ databases">
        <title>Draft assemblies of triclosan tolerant bacteria isolated from returned activated sludge.</title>
        <authorList>
            <person name="Van Hamelsveld S."/>
        </authorList>
    </citation>
    <scope>NUCLEOTIDE SEQUENCE [LARGE SCALE GENOMIC DNA]</scope>
    <source>
        <strain evidence="1 2">GW210010_S58</strain>
    </source>
</reference>
<gene>
    <name evidence="1" type="ORF">P3W85_29725</name>
</gene>
<dbReference type="RefSeq" id="WP_276267391.1">
    <property type="nucleotide sequence ID" value="NZ_JARJLM010000484.1"/>
</dbReference>
<evidence type="ECO:0000313" key="2">
    <source>
        <dbReference type="Proteomes" id="UP001216674"/>
    </source>
</evidence>
<sequence length="100" mass="10855">MSWMIAPLAVAVISIGAMVLAGRSMARQIAAQATTEESRMLVSTTTMIKRLEGLLGTGDLSEWEKSFVRSLVDVQKAGKVTQLTGAQVEKLDELYGRHFA</sequence>
<protein>
    <submittedName>
        <fullName evidence="1">Uncharacterized protein</fullName>
    </submittedName>
</protein>
<name>A0ABT6AXX7_9BURK</name>